<name>A0A4U5LZD7_STECR</name>
<gene>
    <name evidence="2" type="ORF">L596_028747</name>
</gene>
<evidence type="ECO:0000256" key="1">
    <source>
        <dbReference type="SAM" id="SignalP"/>
    </source>
</evidence>
<dbReference type="EMBL" id="AZBU02000011">
    <property type="protein sequence ID" value="TKR61662.1"/>
    <property type="molecule type" value="Genomic_DNA"/>
</dbReference>
<evidence type="ECO:0000313" key="2">
    <source>
        <dbReference type="EMBL" id="TKR61662.1"/>
    </source>
</evidence>
<keyword evidence="1" id="KW-0732">Signal</keyword>
<reference evidence="2 3" key="1">
    <citation type="journal article" date="2015" name="Genome Biol.">
        <title>Comparative genomics of Steinernema reveals deeply conserved gene regulatory networks.</title>
        <authorList>
            <person name="Dillman A.R."/>
            <person name="Macchietto M."/>
            <person name="Porter C.F."/>
            <person name="Rogers A."/>
            <person name="Williams B."/>
            <person name="Antoshechkin I."/>
            <person name="Lee M.M."/>
            <person name="Goodwin Z."/>
            <person name="Lu X."/>
            <person name="Lewis E.E."/>
            <person name="Goodrich-Blair H."/>
            <person name="Stock S.P."/>
            <person name="Adams B.J."/>
            <person name="Sternberg P.W."/>
            <person name="Mortazavi A."/>
        </authorList>
    </citation>
    <scope>NUCLEOTIDE SEQUENCE [LARGE SCALE GENOMIC DNA]</scope>
    <source>
        <strain evidence="2 3">ALL</strain>
    </source>
</reference>
<reference evidence="2 3" key="2">
    <citation type="journal article" date="2019" name="G3 (Bethesda)">
        <title>Hybrid Assembly of the Genome of the Entomopathogenic Nematode Steinernema carpocapsae Identifies the X-Chromosome.</title>
        <authorList>
            <person name="Serra L."/>
            <person name="Macchietto M."/>
            <person name="Macias-Munoz A."/>
            <person name="McGill C.J."/>
            <person name="Rodriguez I.M."/>
            <person name="Rodriguez B."/>
            <person name="Murad R."/>
            <person name="Mortazavi A."/>
        </authorList>
    </citation>
    <scope>NUCLEOTIDE SEQUENCE [LARGE SCALE GENOMIC DNA]</scope>
    <source>
        <strain evidence="2 3">ALL</strain>
    </source>
</reference>
<protein>
    <submittedName>
        <fullName evidence="2">Uncharacterized protein</fullName>
    </submittedName>
</protein>
<keyword evidence="3" id="KW-1185">Reference proteome</keyword>
<accession>A0A4U5LZD7</accession>
<dbReference type="Proteomes" id="UP000298663">
    <property type="component" value="Unassembled WGS sequence"/>
</dbReference>
<comment type="caution">
    <text evidence="2">The sequence shown here is derived from an EMBL/GenBank/DDBJ whole genome shotgun (WGS) entry which is preliminary data.</text>
</comment>
<feature type="chain" id="PRO_5020849429" evidence="1">
    <location>
        <begin position="19"/>
        <end position="134"/>
    </location>
</feature>
<proteinExistence type="predicted"/>
<organism evidence="2 3">
    <name type="scientific">Steinernema carpocapsae</name>
    <name type="common">Entomopathogenic nematode</name>
    <dbReference type="NCBI Taxonomy" id="34508"/>
    <lineage>
        <taxon>Eukaryota</taxon>
        <taxon>Metazoa</taxon>
        <taxon>Ecdysozoa</taxon>
        <taxon>Nematoda</taxon>
        <taxon>Chromadorea</taxon>
        <taxon>Rhabditida</taxon>
        <taxon>Tylenchina</taxon>
        <taxon>Panagrolaimomorpha</taxon>
        <taxon>Strongyloidoidea</taxon>
        <taxon>Steinernematidae</taxon>
        <taxon>Steinernema</taxon>
    </lineage>
</organism>
<feature type="signal peptide" evidence="1">
    <location>
        <begin position="1"/>
        <end position="18"/>
    </location>
</feature>
<dbReference type="AlphaFoldDB" id="A0A4U5LZD7"/>
<evidence type="ECO:0000313" key="3">
    <source>
        <dbReference type="Proteomes" id="UP000298663"/>
    </source>
</evidence>
<sequence length="134" mass="15403">MSYTSAIFALMLVSGVLGRNNLSSSDLKEHARAVIVTDIDYVDDFHADLNADTIHSQIEELLEDSTKANRPEWKIERSFDNVKNFLNIEYFLKGEGVCDMVLHYAELAASFCPEVYYIDAYCNGEVKSRFYRHY</sequence>